<feature type="domain" description="Transposase IS66 C-terminal" evidence="5">
    <location>
        <begin position="474"/>
        <end position="514"/>
    </location>
</feature>
<dbReference type="PANTHER" id="PTHR33678:SF1">
    <property type="entry name" value="BLL1576 PROTEIN"/>
    <property type="match status" value="1"/>
</dbReference>
<name>A0ABM6JUM4_SPOUR</name>
<evidence type="ECO:0000313" key="7">
    <source>
        <dbReference type="EMBL" id="ARF13991.1"/>
    </source>
</evidence>
<feature type="domain" description="Transposase IS66 central" evidence="2">
    <location>
        <begin position="178"/>
        <end position="467"/>
    </location>
</feature>
<evidence type="ECO:0000313" key="8">
    <source>
        <dbReference type="EMBL" id="ARF14012.1"/>
    </source>
</evidence>
<evidence type="ECO:0000259" key="4">
    <source>
        <dbReference type="Pfam" id="PF13007"/>
    </source>
</evidence>
<dbReference type="Pfam" id="PF03050">
    <property type="entry name" value="DDE_Tnp_IS66"/>
    <property type="match status" value="1"/>
</dbReference>
<feature type="domain" description="Transposase TnpC homeodomain" evidence="4">
    <location>
        <begin position="35"/>
        <end position="106"/>
    </location>
</feature>
<dbReference type="InterPro" id="IPR024474">
    <property type="entry name" value="Znf_dom_IS66"/>
</dbReference>
<gene>
    <name evidence="6" type="ORF">SporoS204_01740</name>
    <name evidence="7" type="ORF">SporoS204_07435</name>
    <name evidence="8" type="ORF">SporoS204_07545</name>
    <name evidence="9" type="ORF">SporoS204_11330</name>
</gene>
<proteinExistence type="predicted"/>
<dbReference type="PANTHER" id="PTHR33678">
    <property type="entry name" value="BLL1576 PROTEIN"/>
    <property type="match status" value="1"/>
</dbReference>
<evidence type="ECO:0000259" key="3">
    <source>
        <dbReference type="Pfam" id="PF13005"/>
    </source>
</evidence>
<dbReference type="Proteomes" id="UP000192486">
    <property type="component" value="Chromosome"/>
</dbReference>
<keyword evidence="10" id="KW-1185">Reference proteome</keyword>
<dbReference type="EMBL" id="CP015108">
    <property type="protein sequence ID" value="ARF13991.1"/>
    <property type="molecule type" value="Genomic_DNA"/>
</dbReference>
<reference evidence="8 10" key="1">
    <citation type="submission" date="2016-04" db="EMBL/GenBank/DDBJ databases">
        <title>Comparative Genomics and Epigenetics of Sporosarcina ureae.</title>
        <authorList>
            <person name="Oliver A.S."/>
            <person name="Cooper K.K."/>
        </authorList>
    </citation>
    <scope>NUCLEOTIDE SEQUENCE [LARGE SCALE GENOMIC DNA]</scope>
    <source>
        <strain evidence="8 10">S204</strain>
    </source>
</reference>
<evidence type="ECO:0000259" key="5">
    <source>
        <dbReference type="Pfam" id="PF13817"/>
    </source>
</evidence>
<dbReference type="InterPro" id="IPR052344">
    <property type="entry name" value="Transposase-related"/>
</dbReference>
<dbReference type="Pfam" id="PF13007">
    <property type="entry name" value="LZ_Tnp_IS66"/>
    <property type="match status" value="1"/>
</dbReference>
<dbReference type="EMBL" id="CP015108">
    <property type="protein sequence ID" value="ARF14012.1"/>
    <property type="molecule type" value="Genomic_DNA"/>
</dbReference>
<evidence type="ECO:0000313" key="10">
    <source>
        <dbReference type="Proteomes" id="UP000192486"/>
    </source>
</evidence>
<dbReference type="NCBIfam" id="NF033517">
    <property type="entry name" value="transpos_IS66"/>
    <property type="match status" value="1"/>
</dbReference>
<dbReference type="InterPro" id="IPR039552">
    <property type="entry name" value="IS66_C"/>
</dbReference>
<dbReference type="RefSeq" id="WP_083065493.1">
    <property type="nucleotide sequence ID" value="NZ_CP015108.1"/>
</dbReference>
<dbReference type="InterPro" id="IPR024463">
    <property type="entry name" value="Transposase_TnpC_homeodom"/>
</dbReference>
<dbReference type="Pfam" id="PF13005">
    <property type="entry name" value="zf-IS66"/>
    <property type="match status" value="1"/>
</dbReference>
<accession>A0ABM6JUM4</accession>
<protein>
    <submittedName>
        <fullName evidence="8">Transposase</fullName>
    </submittedName>
</protein>
<evidence type="ECO:0000313" key="6">
    <source>
        <dbReference type="EMBL" id="ARF13008.1"/>
    </source>
</evidence>
<feature type="coiled-coil region" evidence="1">
    <location>
        <begin position="5"/>
        <end position="46"/>
    </location>
</feature>
<dbReference type="EMBL" id="CP015108">
    <property type="protein sequence ID" value="ARF14683.1"/>
    <property type="molecule type" value="Genomic_DNA"/>
</dbReference>
<dbReference type="InterPro" id="IPR004291">
    <property type="entry name" value="Transposase_IS66_central"/>
</dbReference>
<organism evidence="8 10">
    <name type="scientific">Sporosarcina ureae</name>
    <dbReference type="NCBI Taxonomy" id="1571"/>
    <lineage>
        <taxon>Bacteria</taxon>
        <taxon>Bacillati</taxon>
        <taxon>Bacillota</taxon>
        <taxon>Bacilli</taxon>
        <taxon>Bacillales</taxon>
        <taxon>Caryophanaceae</taxon>
        <taxon>Sporosarcina</taxon>
    </lineage>
</organism>
<evidence type="ECO:0000256" key="1">
    <source>
        <dbReference type="SAM" id="Coils"/>
    </source>
</evidence>
<evidence type="ECO:0000313" key="9">
    <source>
        <dbReference type="EMBL" id="ARF14683.1"/>
    </source>
</evidence>
<keyword evidence="1" id="KW-0175">Coiled coil</keyword>
<feature type="domain" description="Transposase IS66 zinc-finger binding" evidence="3">
    <location>
        <begin position="114"/>
        <end position="158"/>
    </location>
</feature>
<sequence length="528" mass="61309">MRKPDKKTQLTIEELEKKNEQLEQEKKKLEAQMEWYKQQFTLLQQKRFGTSSEKTNKDQFELPLFNEAEVSSAILLAEPTFETINYTRKKKIGRADKLKDLPVETIHYDLSDSEKVCLECDHSMHEMSTQIRKELKIIPAQVTVVEHVQHIYSCRHCEEHAIKTPIKKAEMPNPVIPKGLASPSAIAYVMTQKFADGLPLYRQEKQLERMGISLNRQTLSNWMLSSTTRWLKPFYDELYQRLREEKVLHADETVLQVLDEPGKKAESKSYMWLYRTGRDSKTPIVLFDYQASRAKENPQKFLNGYQGYLHVDGYAAYESIQNVELAGCWAHARRKFDEALKALKGAPASADRTTVAKKGLNFCNRLFAIERKIKDKTPEERLEIRKNDSQPVLDDFLVWLKEQKDIVAPKTATGTAISYTLKQWPKLKTFMKDGRIEIDNNRAERSIKPFVIGRKNWLFAVSTRGATSSAIAYSLVETAKENGVNPFFYLQFLFEELPQRNLEKIAEFEDLMPWSKTLPKNCYIQSKK</sequence>
<evidence type="ECO:0000259" key="2">
    <source>
        <dbReference type="Pfam" id="PF03050"/>
    </source>
</evidence>
<dbReference type="Pfam" id="PF13817">
    <property type="entry name" value="DDE_Tnp_IS66_C"/>
    <property type="match status" value="1"/>
</dbReference>
<dbReference type="EMBL" id="CP015108">
    <property type="protein sequence ID" value="ARF13008.1"/>
    <property type="molecule type" value="Genomic_DNA"/>
</dbReference>